<protein>
    <submittedName>
        <fullName evidence="2">Uncharacterized protein</fullName>
    </submittedName>
</protein>
<gene>
    <name evidence="2" type="ORF">HMPREF9134_00654</name>
</gene>
<keyword evidence="1" id="KW-1133">Transmembrane helix</keyword>
<dbReference type="AlphaFoldDB" id="L1NG48"/>
<evidence type="ECO:0000256" key="1">
    <source>
        <dbReference type="SAM" id="Phobius"/>
    </source>
</evidence>
<evidence type="ECO:0000313" key="3">
    <source>
        <dbReference type="Proteomes" id="UP000010408"/>
    </source>
</evidence>
<dbReference type="STRING" id="1127696.HMPREF9134_00654"/>
<evidence type="ECO:0000313" key="2">
    <source>
        <dbReference type="EMBL" id="EKY02265.1"/>
    </source>
</evidence>
<feature type="transmembrane region" description="Helical" evidence="1">
    <location>
        <begin position="198"/>
        <end position="220"/>
    </location>
</feature>
<feature type="transmembrane region" description="Helical" evidence="1">
    <location>
        <begin position="29"/>
        <end position="51"/>
    </location>
</feature>
<dbReference type="EMBL" id="AMEQ01000018">
    <property type="protein sequence ID" value="EKY02265.1"/>
    <property type="molecule type" value="Genomic_DNA"/>
</dbReference>
<name>L1NG48_9PORP</name>
<feature type="transmembrane region" description="Helical" evidence="1">
    <location>
        <begin position="240"/>
        <end position="261"/>
    </location>
</feature>
<organism evidence="2 3">
    <name type="scientific">Porphyromonas catoniae F0037</name>
    <dbReference type="NCBI Taxonomy" id="1127696"/>
    <lineage>
        <taxon>Bacteria</taxon>
        <taxon>Pseudomonadati</taxon>
        <taxon>Bacteroidota</taxon>
        <taxon>Bacteroidia</taxon>
        <taxon>Bacteroidales</taxon>
        <taxon>Porphyromonadaceae</taxon>
        <taxon>Porphyromonas</taxon>
    </lineage>
</organism>
<accession>L1NG48</accession>
<proteinExistence type="predicted"/>
<keyword evidence="1" id="KW-0472">Membrane</keyword>
<feature type="transmembrane region" description="Helical" evidence="1">
    <location>
        <begin position="171"/>
        <end position="191"/>
    </location>
</feature>
<dbReference type="PATRIC" id="fig|1127696.3.peg.581"/>
<dbReference type="Proteomes" id="UP000010408">
    <property type="component" value="Unassembled WGS sequence"/>
</dbReference>
<sequence length="270" mass="29934">MNTSSLHTSSLGRILLLTKASLTGSLRSFLIFQLVMAIVFIAAPLLINLIASGFSLEYAYRELAESFLDGTLLLSYGLATWIYCLIWICQLVHTSNPSAFTQIPASVGEKIATMALATLGYLFITLMSITIIALIFSWIAPDAVVKDEFFLWEVGSELRGEIGHLSTANQIALLSSTIFAIVMPVLCMLYFRRPLFGFCAIGLIVILVVGISTSQTVRVFSNASYDDYSNMEQLQRELEFVRNVYSSVMLVVNAAIAYGIYYRLKTIQLK</sequence>
<comment type="caution">
    <text evidence="2">The sequence shown here is derived from an EMBL/GenBank/DDBJ whole genome shotgun (WGS) entry which is preliminary data.</text>
</comment>
<reference evidence="2 3" key="1">
    <citation type="submission" date="2012-05" db="EMBL/GenBank/DDBJ databases">
        <authorList>
            <person name="Weinstock G."/>
            <person name="Sodergren E."/>
            <person name="Lobos E.A."/>
            <person name="Fulton L."/>
            <person name="Fulton R."/>
            <person name="Courtney L."/>
            <person name="Fronick C."/>
            <person name="O'Laughlin M."/>
            <person name="Godfrey J."/>
            <person name="Wilson R.M."/>
            <person name="Miner T."/>
            <person name="Farmer C."/>
            <person name="Delehaunty K."/>
            <person name="Cordes M."/>
            <person name="Minx P."/>
            <person name="Tomlinson C."/>
            <person name="Chen J."/>
            <person name="Wollam A."/>
            <person name="Pepin K.H."/>
            <person name="Bhonagiri V."/>
            <person name="Zhang X."/>
            <person name="Suruliraj S."/>
            <person name="Warren W."/>
            <person name="Mitreva M."/>
            <person name="Mardis E.R."/>
            <person name="Wilson R.K."/>
        </authorList>
    </citation>
    <scope>NUCLEOTIDE SEQUENCE [LARGE SCALE GENOMIC DNA]</scope>
    <source>
        <strain evidence="2 3">F0037</strain>
    </source>
</reference>
<feature type="transmembrane region" description="Helical" evidence="1">
    <location>
        <begin position="114"/>
        <end position="140"/>
    </location>
</feature>
<feature type="transmembrane region" description="Helical" evidence="1">
    <location>
        <begin position="71"/>
        <end position="93"/>
    </location>
</feature>
<dbReference type="RefSeq" id="WP_005468860.1">
    <property type="nucleotide sequence ID" value="NZ_KB291043.1"/>
</dbReference>
<keyword evidence="1" id="KW-0812">Transmembrane</keyword>
<dbReference type="HOGENOM" id="CLU_1029961_0_0_10"/>